<evidence type="ECO:0000259" key="1">
    <source>
        <dbReference type="Pfam" id="PF12728"/>
    </source>
</evidence>
<sequence length="75" mass="8380">MEVDEQVITDHTTALRQRPVYTIPEAYNLARVGRTTLYGEIRAGRLTARKIAGRTLILAGDLESWLQSLPSARVV</sequence>
<dbReference type="Pfam" id="PF12728">
    <property type="entry name" value="HTH_17"/>
    <property type="match status" value="1"/>
</dbReference>
<keyword evidence="3" id="KW-1185">Reference proteome</keyword>
<feature type="domain" description="Helix-turn-helix" evidence="1">
    <location>
        <begin position="20"/>
        <end position="68"/>
    </location>
</feature>
<organism evidence="2 3">
    <name type="scientific">Siccirubricoccus soli</name>
    <dbReference type="NCBI Taxonomy" id="2899147"/>
    <lineage>
        <taxon>Bacteria</taxon>
        <taxon>Pseudomonadati</taxon>
        <taxon>Pseudomonadota</taxon>
        <taxon>Alphaproteobacteria</taxon>
        <taxon>Acetobacterales</taxon>
        <taxon>Roseomonadaceae</taxon>
        <taxon>Siccirubricoccus</taxon>
    </lineage>
</organism>
<dbReference type="EMBL" id="JAFIRR010000030">
    <property type="protein sequence ID" value="MCO6415700.1"/>
    <property type="molecule type" value="Genomic_DNA"/>
</dbReference>
<dbReference type="InterPro" id="IPR041657">
    <property type="entry name" value="HTH_17"/>
</dbReference>
<accession>A0ABT1D1A7</accession>
<evidence type="ECO:0000313" key="3">
    <source>
        <dbReference type="Proteomes" id="UP001523392"/>
    </source>
</evidence>
<name>A0ABT1D1A7_9PROT</name>
<evidence type="ECO:0000313" key="2">
    <source>
        <dbReference type="EMBL" id="MCO6415700.1"/>
    </source>
</evidence>
<gene>
    <name evidence="2" type="ORF">JYK14_05845</name>
</gene>
<proteinExistence type="predicted"/>
<protein>
    <submittedName>
        <fullName evidence="2">Helix-turn-helix domain-containing protein</fullName>
    </submittedName>
</protein>
<dbReference type="Proteomes" id="UP001523392">
    <property type="component" value="Unassembled WGS sequence"/>
</dbReference>
<reference evidence="2 3" key="1">
    <citation type="submission" date="2021-12" db="EMBL/GenBank/DDBJ databases">
        <title>Siccirubricoccus leaddurans sp. nov., a high concentration Zn2+ tolerance bacterium.</title>
        <authorList>
            <person name="Cao Y."/>
        </authorList>
    </citation>
    <scope>NUCLEOTIDE SEQUENCE [LARGE SCALE GENOMIC DNA]</scope>
    <source>
        <strain evidence="2 3">KC 17139</strain>
    </source>
</reference>
<comment type="caution">
    <text evidence="2">The sequence shown here is derived from an EMBL/GenBank/DDBJ whole genome shotgun (WGS) entry which is preliminary data.</text>
</comment>
<dbReference type="RefSeq" id="WP_252952296.1">
    <property type="nucleotide sequence ID" value="NZ_JAFIRR010000030.1"/>
</dbReference>